<feature type="domain" description="Beta-lactamase-related" evidence="1">
    <location>
        <begin position="51"/>
        <end position="419"/>
    </location>
</feature>
<dbReference type="AlphaFoldDB" id="A0A9J2PA73"/>
<evidence type="ECO:0000259" key="1">
    <source>
        <dbReference type="Pfam" id="PF00144"/>
    </source>
</evidence>
<sequence length="440" mass="49368">MSRMGAAKNCILIAIVAAIVYIVNSTLYTHLPLHIDGGYTEMRFKRVVEAFRKNFEDGWERDGAALAVYHKGKKVVDVWGGYADKQAARKWQKAGIVRCQEKSDTLTVTFSTTKAVAAICIAMLVDRGAIQYEDLVTKHWPEFGKNGKANITVQMALSHTAGLAYVDEPVTEQIAADHKAMRRLLENEAPKWPPGTMTGYHVYTYGWIVDQLMRSVDKNRRGVGQFFREEIAQKFDVDYFIGLPPEEQYRVTRLSLPSLADSVAEVLTDMRVVKYFFTFIALFRDSVLARAVGNPSWLRAVFQLTVNNPDYHRLEQAAALGIGNARSLGKIFSLISSGQLFGEATFEKIKRIHINETDIVLYDQLAKGNGLLYFDVNRAGARYALGHTGHGCQQITYDPFNDLTIAYVANGLKTGLYTLCRTYARLHSSVYDALENVAYT</sequence>
<reference evidence="3" key="1">
    <citation type="submission" date="2023-03" db="UniProtKB">
        <authorList>
            <consortium name="WormBaseParasite"/>
        </authorList>
    </citation>
    <scope>IDENTIFICATION</scope>
</reference>
<dbReference type="Pfam" id="PF00144">
    <property type="entry name" value="Beta-lactamase"/>
    <property type="match status" value="1"/>
</dbReference>
<dbReference type="InterPro" id="IPR001466">
    <property type="entry name" value="Beta-lactam-related"/>
</dbReference>
<protein>
    <submittedName>
        <fullName evidence="3">Beta-lactamase-related domain-containing protein</fullName>
    </submittedName>
</protein>
<dbReference type="PANTHER" id="PTHR43319">
    <property type="entry name" value="BETA-LACTAMASE-RELATED"/>
    <property type="match status" value="1"/>
</dbReference>
<dbReference type="Gene3D" id="3.40.710.10">
    <property type="entry name" value="DD-peptidase/beta-lactamase superfamily"/>
    <property type="match status" value="1"/>
</dbReference>
<dbReference type="SUPFAM" id="SSF56601">
    <property type="entry name" value="beta-lactamase/transpeptidase-like"/>
    <property type="match status" value="1"/>
</dbReference>
<proteinExistence type="predicted"/>
<evidence type="ECO:0000313" key="2">
    <source>
        <dbReference type="Proteomes" id="UP000036681"/>
    </source>
</evidence>
<keyword evidence="2" id="KW-1185">Reference proteome</keyword>
<evidence type="ECO:0000313" key="3">
    <source>
        <dbReference type="WBParaSite" id="ALUE_0000682501-mRNA-1"/>
    </source>
</evidence>
<name>A0A9J2PA73_ASCLU</name>
<organism evidence="2 3">
    <name type="scientific">Ascaris lumbricoides</name>
    <name type="common">Giant roundworm</name>
    <dbReference type="NCBI Taxonomy" id="6252"/>
    <lineage>
        <taxon>Eukaryota</taxon>
        <taxon>Metazoa</taxon>
        <taxon>Ecdysozoa</taxon>
        <taxon>Nematoda</taxon>
        <taxon>Chromadorea</taxon>
        <taxon>Rhabditida</taxon>
        <taxon>Spirurina</taxon>
        <taxon>Ascaridomorpha</taxon>
        <taxon>Ascaridoidea</taxon>
        <taxon>Ascarididae</taxon>
        <taxon>Ascaris</taxon>
    </lineage>
</organism>
<dbReference type="WBParaSite" id="ALUE_0000682501-mRNA-1">
    <property type="protein sequence ID" value="ALUE_0000682501-mRNA-1"/>
    <property type="gene ID" value="ALUE_0000682501"/>
</dbReference>
<accession>A0A9J2PA73</accession>
<dbReference type="PANTHER" id="PTHR43319:SF2">
    <property type="entry name" value="BETA-LACTAMASE-RELATED DOMAIN-CONTAINING PROTEIN"/>
    <property type="match status" value="1"/>
</dbReference>
<dbReference type="InterPro" id="IPR012338">
    <property type="entry name" value="Beta-lactam/transpept-like"/>
</dbReference>
<dbReference type="Proteomes" id="UP000036681">
    <property type="component" value="Unplaced"/>
</dbReference>
<dbReference type="InterPro" id="IPR052907">
    <property type="entry name" value="Beta-lactamase/esterase"/>
</dbReference>